<accession>A0A4S4EIA7</accession>
<dbReference type="SMART" id="SM00468">
    <property type="entry name" value="PreSET"/>
    <property type="match status" value="1"/>
</dbReference>
<evidence type="ECO:0000259" key="12">
    <source>
        <dbReference type="PROSITE" id="PS50868"/>
    </source>
</evidence>
<proteinExistence type="predicted"/>
<evidence type="ECO:0000259" key="11">
    <source>
        <dbReference type="PROSITE" id="PS50867"/>
    </source>
</evidence>
<keyword evidence="15" id="KW-1185">Reference proteome</keyword>
<dbReference type="PROSITE" id="PS50280">
    <property type="entry name" value="SET"/>
    <property type="match status" value="1"/>
</dbReference>
<dbReference type="GO" id="GO:0042054">
    <property type="term" value="F:histone methyltransferase activity"/>
    <property type="evidence" value="ECO:0007669"/>
    <property type="project" value="InterPro"/>
</dbReference>
<feature type="domain" description="YDG" evidence="13">
    <location>
        <begin position="270"/>
        <end position="417"/>
    </location>
</feature>
<dbReference type="PROSITE" id="PS50867">
    <property type="entry name" value="PRE_SET"/>
    <property type="match status" value="1"/>
</dbReference>
<keyword evidence="2" id="KW-0158">Chromosome</keyword>
<evidence type="ECO:0000256" key="8">
    <source>
        <dbReference type="PROSITE-ProRule" id="PRU00358"/>
    </source>
</evidence>
<dbReference type="Proteomes" id="UP000306102">
    <property type="component" value="Unassembled WGS sequence"/>
</dbReference>
<dbReference type="Pfam" id="PF05033">
    <property type="entry name" value="Pre-SET"/>
    <property type="match status" value="1"/>
</dbReference>
<dbReference type="PANTHER" id="PTHR45660">
    <property type="entry name" value="HISTONE-LYSINE N-METHYLTRANSFERASE SETMAR"/>
    <property type="match status" value="1"/>
</dbReference>
<dbReference type="InterPro" id="IPR003105">
    <property type="entry name" value="SRA_YDG"/>
</dbReference>
<dbReference type="SMR" id="A0A4S4EIA7"/>
<keyword evidence="6" id="KW-0156">Chromatin regulator</keyword>
<dbReference type="GO" id="GO:0005694">
    <property type="term" value="C:chromosome"/>
    <property type="evidence" value="ECO:0007669"/>
    <property type="project" value="UniProtKB-SubCell"/>
</dbReference>
<dbReference type="PROSITE" id="PS50868">
    <property type="entry name" value="POST_SET"/>
    <property type="match status" value="1"/>
</dbReference>
<feature type="compositionally biased region" description="Polar residues" evidence="9">
    <location>
        <begin position="129"/>
        <end position="139"/>
    </location>
</feature>
<name>A0A4S4EIA7_CAMSN</name>
<evidence type="ECO:0000256" key="3">
    <source>
        <dbReference type="ARBA" id="ARBA00022603"/>
    </source>
</evidence>
<dbReference type="InterPro" id="IPR003616">
    <property type="entry name" value="Post-SET_dom"/>
</dbReference>
<keyword evidence="7 8" id="KW-0539">Nucleus</keyword>
<dbReference type="SMART" id="SM00317">
    <property type="entry name" value="SET"/>
    <property type="match status" value="1"/>
</dbReference>
<dbReference type="GO" id="GO:0005634">
    <property type="term" value="C:nucleus"/>
    <property type="evidence" value="ECO:0007669"/>
    <property type="project" value="UniProtKB-SubCell"/>
</dbReference>
<evidence type="ECO:0000313" key="14">
    <source>
        <dbReference type="EMBL" id="THG15774.1"/>
    </source>
</evidence>
<organism evidence="14 15">
    <name type="scientific">Camellia sinensis var. sinensis</name>
    <name type="common">China tea</name>
    <dbReference type="NCBI Taxonomy" id="542762"/>
    <lineage>
        <taxon>Eukaryota</taxon>
        <taxon>Viridiplantae</taxon>
        <taxon>Streptophyta</taxon>
        <taxon>Embryophyta</taxon>
        <taxon>Tracheophyta</taxon>
        <taxon>Spermatophyta</taxon>
        <taxon>Magnoliopsida</taxon>
        <taxon>eudicotyledons</taxon>
        <taxon>Gunneridae</taxon>
        <taxon>Pentapetalae</taxon>
        <taxon>asterids</taxon>
        <taxon>Ericales</taxon>
        <taxon>Theaceae</taxon>
        <taxon>Camellia</taxon>
    </lineage>
</organism>
<dbReference type="GO" id="GO:0003690">
    <property type="term" value="F:double-stranded DNA binding"/>
    <property type="evidence" value="ECO:0007669"/>
    <property type="project" value="TreeGrafter"/>
</dbReference>
<feature type="region of interest" description="Disordered" evidence="9">
    <location>
        <begin position="106"/>
        <end position="181"/>
    </location>
</feature>
<dbReference type="InterPro" id="IPR046341">
    <property type="entry name" value="SET_dom_sf"/>
</dbReference>
<evidence type="ECO:0000256" key="4">
    <source>
        <dbReference type="ARBA" id="ARBA00022679"/>
    </source>
</evidence>
<evidence type="ECO:0000313" key="15">
    <source>
        <dbReference type="Proteomes" id="UP000306102"/>
    </source>
</evidence>
<evidence type="ECO:0000256" key="5">
    <source>
        <dbReference type="ARBA" id="ARBA00022691"/>
    </source>
</evidence>
<reference evidence="14 15" key="1">
    <citation type="journal article" date="2018" name="Proc. Natl. Acad. Sci. U.S.A.">
        <title>Draft genome sequence of Camellia sinensis var. sinensis provides insights into the evolution of the tea genome and tea quality.</title>
        <authorList>
            <person name="Wei C."/>
            <person name="Yang H."/>
            <person name="Wang S."/>
            <person name="Zhao J."/>
            <person name="Liu C."/>
            <person name="Gao L."/>
            <person name="Xia E."/>
            <person name="Lu Y."/>
            <person name="Tai Y."/>
            <person name="She G."/>
            <person name="Sun J."/>
            <person name="Cao H."/>
            <person name="Tong W."/>
            <person name="Gao Q."/>
            <person name="Li Y."/>
            <person name="Deng W."/>
            <person name="Jiang X."/>
            <person name="Wang W."/>
            <person name="Chen Q."/>
            <person name="Zhang S."/>
            <person name="Li H."/>
            <person name="Wu J."/>
            <person name="Wang P."/>
            <person name="Li P."/>
            <person name="Shi C."/>
            <person name="Zheng F."/>
            <person name="Jian J."/>
            <person name="Huang B."/>
            <person name="Shan D."/>
            <person name="Shi M."/>
            <person name="Fang C."/>
            <person name="Yue Y."/>
            <person name="Li F."/>
            <person name="Li D."/>
            <person name="Wei S."/>
            <person name="Han B."/>
            <person name="Jiang C."/>
            <person name="Yin Y."/>
            <person name="Xia T."/>
            <person name="Zhang Z."/>
            <person name="Bennetzen J.L."/>
            <person name="Zhao S."/>
            <person name="Wan X."/>
        </authorList>
    </citation>
    <scope>NUCLEOTIDE SEQUENCE [LARGE SCALE GENOMIC DNA]</scope>
    <source>
        <strain evidence="15">cv. Shuchazao</strain>
        <tissue evidence="14">Leaf</tissue>
    </source>
</reference>
<dbReference type="FunFam" id="2.30.280.10:FF:000003">
    <property type="entry name" value="Histone-lysine N-methyltransferase, H3 lysine-9 specific SUVH5"/>
    <property type="match status" value="1"/>
</dbReference>
<dbReference type="SUPFAM" id="SSF82199">
    <property type="entry name" value="SET domain"/>
    <property type="match status" value="1"/>
</dbReference>
<keyword evidence="4" id="KW-0808">Transferase</keyword>
<feature type="domain" description="SET" evidence="10">
    <location>
        <begin position="556"/>
        <end position="689"/>
    </location>
</feature>
<dbReference type="PANTHER" id="PTHR45660:SF13">
    <property type="entry name" value="HISTONE-LYSINE N-METHYLTRANSFERASE SETMAR"/>
    <property type="match status" value="1"/>
</dbReference>
<evidence type="ECO:0000259" key="10">
    <source>
        <dbReference type="PROSITE" id="PS50280"/>
    </source>
</evidence>
<keyword evidence="5" id="KW-0949">S-adenosyl-L-methionine</keyword>
<dbReference type="InterPro" id="IPR051357">
    <property type="entry name" value="H3K9_HMTase_SUVAR3-9"/>
</dbReference>
<dbReference type="EMBL" id="SDRB02004481">
    <property type="protein sequence ID" value="THG15774.1"/>
    <property type="molecule type" value="Genomic_DNA"/>
</dbReference>
<evidence type="ECO:0000256" key="1">
    <source>
        <dbReference type="ARBA" id="ARBA00004286"/>
    </source>
</evidence>
<evidence type="ECO:0000256" key="9">
    <source>
        <dbReference type="SAM" id="MobiDB-lite"/>
    </source>
</evidence>
<evidence type="ECO:0000256" key="2">
    <source>
        <dbReference type="ARBA" id="ARBA00022454"/>
    </source>
</evidence>
<keyword evidence="3" id="KW-0489">Methyltransferase</keyword>
<dbReference type="PROSITE" id="PS51015">
    <property type="entry name" value="YDG"/>
    <property type="match status" value="1"/>
</dbReference>
<evidence type="ECO:0000256" key="7">
    <source>
        <dbReference type="ARBA" id="ARBA00023242"/>
    </source>
</evidence>
<dbReference type="GO" id="GO:0032259">
    <property type="term" value="P:methylation"/>
    <property type="evidence" value="ECO:0007669"/>
    <property type="project" value="UniProtKB-KW"/>
</dbReference>
<gene>
    <name evidence="14" type="ORF">TEA_029010</name>
</gene>
<dbReference type="InterPro" id="IPR007728">
    <property type="entry name" value="Pre-SET_dom"/>
</dbReference>
<dbReference type="SUPFAM" id="SSF88697">
    <property type="entry name" value="PUA domain-like"/>
    <property type="match status" value="1"/>
</dbReference>
<dbReference type="Pfam" id="PF02182">
    <property type="entry name" value="SAD_SRA"/>
    <property type="match status" value="1"/>
</dbReference>
<dbReference type="Gene3D" id="2.170.270.10">
    <property type="entry name" value="SET domain"/>
    <property type="match status" value="1"/>
</dbReference>
<dbReference type="InterPro" id="IPR025794">
    <property type="entry name" value="H3-K9-MeTrfase_plant"/>
</dbReference>
<dbReference type="InterPro" id="IPR036987">
    <property type="entry name" value="SRA-YDG_sf"/>
</dbReference>
<evidence type="ECO:0000259" key="13">
    <source>
        <dbReference type="PROSITE" id="PS51015"/>
    </source>
</evidence>
<feature type="domain" description="Pre-SET" evidence="11">
    <location>
        <begin position="492"/>
        <end position="553"/>
    </location>
</feature>
<dbReference type="AlphaFoldDB" id="A0A4S4EIA7"/>
<dbReference type="Gene3D" id="2.30.280.10">
    <property type="entry name" value="SRA-YDG"/>
    <property type="match status" value="1"/>
</dbReference>
<comment type="caution">
    <text evidence="14">The sequence shown here is derived from an EMBL/GenBank/DDBJ whole genome shotgun (WGS) entry which is preliminary data.</text>
</comment>
<dbReference type="STRING" id="542762.A0A4S4EIA7"/>
<dbReference type="Pfam" id="PF00856">
    <property type="entry name" value="SET"/>
    <property type="match status" value="1"/>
</dbReference>
<protein>
    <recommendedName>
        <fullName evidence="16">Histone-lysine N-methyltransferase</fullName>
    </recommendedName>
</protein>
<sequence length="715" mass="78171">MEQGLGSESIPASVSSDKSRVLNVRPLRCLVPIFPSPPGMSSVSTPQASPFVCVPPTGPFPPGVAPFYPFLIPTESQPNQAGPFSNAIPSPVPITSFRTPVSHAAGANSTQYSGAANGDTGPSRRSSRNRTTGVPTQSDGADEDGYSDQYLSGFSMHVTDAEETSKRGRKKGSSQKRTKSSVGVNMATLDADIDAVVSNFLMGFDSFRRDDGDTEMVRYVLMIFNLLRRRITQIEDAKDATPGITRRPDLRAGTILMNKGVRANLKKRVGAVPGVEVGDIFFFRMEMCVVGLHAPSMAGIDYMSLKITQDEEPVAVSIVSSGGYEDNVEDGDVLVYSGQGGVQRKDKHTMDQKLVRGNLALEKSLHRGNEVRVIRGMKDDANPTGKVYLYDGLYKIQESWVEKGKAGCNVFKYKLVRVPGQPPAFTMWKSIQLWKDGITSRVGVILPDLTSGAENLPVSLVNDIDDEKGPAYFTYIPSLKYPKPIISPQPSLNCSCRGGCQPGDLNCLCIQKNGGALPYTALGVLLSYKSLIYECGSSCLCPPNCRNRISQAGLKVRLEVFRTKDKGWGLRSWDPIRAGGFICEYAGEVIDKSTEGGFGSETDDNYIFDATRTYEPLEVMPGNSDEPLKMPFPLVISAKNGGNVARFMNHSCTPNVYWQPVLREESYLHIAFFAINHIPPMKELTYDYGIVQSGKAEPRRKKCLCGSSKCRGHFY</sequence>
<feature type="domain" description="Post-SET" evidence="12">
    <location>
        <begin position="699"/>
        <end position="715"/>
    </location>
</feature>
<evidence type="ECO:0008006" key="16">
    <source>
        <dbReference type="Google" id="ProtNLM"/>
    </source>
</evidence>
<dbReference type="InterPro" id="IPR015947">
    <property type="entry name" value="PUA-like_sf"/>
</dbReference>
<dbReference type="GO" id="GO:0008270">
    <property type="term" value="F:zinc ion binding"/>
    <property type="evidence" value="ECO:0007669"/>
    <property type="project" value="InterPro"/>
</dbReference>
<dbReference type="PROSITE" id="PS51575">
    <property type="entry name" value="SAM_MT43_SUVAR39_2"/>
    <property type="match status" value="1"/>
</dbReference>
<dbReference type="InterPro" id="IPR001214">
    <property type="entry name" value="SET_dom"/>
</dbReference>
<evidence type="ECO:0000256" key="6">
    <source>
        <dbReference type="ARBA" id="ARBA00022853"/>
    </source>
</evidence>
<dbReference type="SMART" id="SM00466">
    <property type="entry name" value="SRA"/>
    <property type="match status" value="1"/>
</dbReference>
<comment type="subcellular location">
    <subcellularLocation>
        <location evidence="1">Chromosome</location>
    </subcellularLocation>
    <subcellularLocation>
        <location evidence="8">Nucleus</location>
    </subcellularLocation>
</comment>
<feature type="compositionally biased region" description="Basic residues" evidence="9">
    <location>
        <begin position="167"/>
        <end position="179"/>
    </location>
</feature>